<accession>A0A9D4KN72</accession>
<dbReference type="AlphaFoldDB" id="A0A9D4KN72"/>
<evidence type="ECO:0000313" key="2">
    <source>
        <dbReference type="Proteomes" id="UP000828390"/>
    </source>
</evidence>
<evidence type="ECO:0000313" key="1">
    <source>
        <dbReference type="EMBL" id="KAH3843020.1"/>
    </source>
</evidence>
<gene>
    <name evidence="1" type="ORF">DPMN_116527</name>
</gene>
<dbReference type="Proteomes" id="UP000828390">
    <property type="component" value="Unassembled WGS sequence"/>
</dbReference>
<sequence length="131" mass="14765">MCLFGSWVTTRDRASADRYVLSSLLMEKIHVSLALRKGVLIDLQKVPDRNNDTIYFNRNRIHGEWTGTQNVDHKVWLGSWGNMNVFLLCIVSMTAISGNLIEQIIQNNNAAETNTVAQLLTFKCDIGIEPA</sequence>
<proteinExistence type="predicted"/>
<reference evidence="1" key="1">
    <citation type="journal article" date="2019" name="bioRxiv">
        <title>The Genome of the Zebra Mussel, Dreissena polymorpha: A Resource for Invasive Species Research.</title>
        <authorList>
            <person name="McCartney M.A."/>
            <person name="Auch B."/>
            <person name="Kono T."/>
            <person name="Mallez S."/>
            <person name="Zhang Y."/>
            <person name="Obille A."/>
            <person name="Becker A."/>
            <person name="Abrahante J.E."/>
            <person name="Garbe J."/>
            <person name="Badalamenti J.P."/>
            <person name="Herman A."/>
            <person name="Mangelson H."/>
            <person name="Liachko I."/>
            <person name="Sullivan S."/>
            <person name="Sone E.D."/>
            <person name="Koren S."/>
            <person name="Silverstein K.A.T."/>
            <person name="Beckman K.B."/>
            <person name="Gohl D.M."/>
        </authorList>
    </citation>
    <scope>NUCLEOTIDE SEQUENCE</scope>
    <source>
        <strain evidence="1">Duluth1</strain>
        <tissue evidence="1">Whole animal</tissue>
    </source>
</reference>
<protein>
    <submittedName>
        <fullName evidence="1">Uncharacterized protein</fullName>
    </submittedName>
</protein>
<name>A0A9D4KN72_DREPO</name>
<keyword evidence="2" id="KW-1185">Reference proteome</keyword>
<organism evidence="1 2">
    <name type="scientific">Dreissena polymorpha</name>
    <name type="common">Zebra mussel</name>
    <name type="synonym">Mytilus polymorpha</name>
    <dbReference type="NCBI Taxonomy" id="45954"/>
    <lineage>
        <taxon>Eukaryota</taxon>
        <taxon>Metazoa</taxon>
        <taxon>Spiralia</taxon>
        <taxon>Lophotrochozoa</taxon>
        <taxon>Mollusca</taxon>
        <taxon>Bivalvia</taxon>
        <taxon>Autobranchia</taxon>
        <taxon>Heteroconchia</taxon>
        <taxon>Euheterodonta</taxon>
        <taxon>Imparidentia</taxon>
        <taxon>Neoheterodontei</taxon>
        <taxon>Myida</taxon>
        <taxon>Dreissenoidea</taxon>
        <taxon>Dreissenidae</taxon>
        <taxon>Dreissena</taxon>
    </lineage>
</organism>
<reference evidence="1" key="2">
    <citation type="submission" date="2020-11" db="EMBL/GenBank/DDBJ databases">
        <authorList>
            <person name="McCartney M.A."/>
            <person name="Auch B."/>
            <person name="Kono T."/>
            <person name="Mallez S."/>
            <person name="Becker A."/>
            <person name="Gohl D.M."/>
            <person name="Silverstein K.A.T."/>
            <person name="Koren S."/>
            <person name="Bechman K.B."/>
            <person name="Herman A."/>
            <person name="Abrahante J.E."/>
            <person name="Garbe J."/>
        </authorList>
    </citation>
    <scope>NUCLEOTIDE SEQUENCE</scope>
    <source>
        <strain evidence="1">Duluth1</strain>
        <tissue evidence="1">Whole animal</tissue>
    </source>
</reference>
<comment type="caution">
    <text evidence="1">The sequence shown here is derived from an EMBL/GenBank/DDBJ whole genome shotgun (WGS) entry which is preliminary data.</text>
</comment>
<dbReference type="EMBL" id="JAIWYP010000004">
    <property type="protein sequence ID" value="KAH3843020.1"/>
    <property type="molecule type" value="Genomic_DNA"/>
</dbReference>